<organism evidence="1 2">
    <name type="scientific">Maricaulis maris</name>
    <dbReference type="NCBI Taxonomy" id="74318"/>
    <lineage>
        <taxon>Bacteria</taxon>
        <taxon>Pseudomonadati</taxon>
        <taxon>Pseudomonadota</taxon>
        <taxon>Alphaproteobacteria</taxon>
        <taxon>Maricaulales</taxon>
        <taxon>Maricaulaceae</taxon>
        <taxon>Maricaulis</taxon>
    </lineage>
</organism>
<dbReference type="RefSeq" id="WP_121211276.1">
    <property type="nucleotide sequence ID" value="NZ_RBIM01000004.1"/>
</dbReference>
<accession>A0A495D481</accession>
<comment type="caution">
    <text evidence="1">The sequence shown here is derived from an EMBL/GenBank/DDBJ whole genome shotgun (WGS) entry which is preliminary data.</text>
</comment>
<evidence type="ECO:0000313" key="2">
    <source>
        <dbReference type="Proteomes" id="UP000273675"/>
    </source>
</evidence>
<dbReference type="AlphaFoldDB" id="A0A495D481"/>
<dbReference type="OrthoDB" id="8448172at2"/>
<gene>
    <name evidence="1" type="ORF">C7435_2048</name>
</gene>
<dbReference type="Proteomes" id="UP000273675">
    <property type="component" value="Unassembled WGS sequence"/>
</dbReference>
<proteinExistence type="predicted"/>
<reference evidence="1 2" key="1">
    <citation type="submission" date="2018-10" db="EMBL/GenBank/DDBJ databases">
        <title>Genomic Encyclopedia of Type Strains, Phase IV (KMG-IV): sequencing the most valuable type-strain genomes for metagenomic binning, comparative biology and taxonomic classification.</title>
        <authorList>
            <person name="Goeker M."/>
        </authorList>
    </citation>
    <scope>NUCLEOTIDE SEQUENCE [LARGE SCALE GENOMIC DNA]</scope>
    <source>
        <strain evidence="1 2">DSM 4734</strain>
    </source>
</reference>
<sequence>MQFQDDPDDADIPRLLEEIPLLYKAKAFAESLNSNSWFVRLGEPLDERELFLARAYLDGLGFPDAEPASLADWDEAAGAAETLDRDPVSWEAEEMLRTGLVSRVLERLDEEAVHAALSMVAQKTGDSARDIVEDAAAMDDVEDMALVNAAAGALAQAANGAALVILAEAEADDPPHPFLARWRLFARGRWPVGLAGSTYNIL</sequence>
<protein>
    <submittedName>
        <fullName evidence="1">Uncharacterized protein</fullName>
    </submittedName>
</protein>
<evidence type="ECO:0000313" key="1">
    <source>
        <dbReference type="EMBL" id="RKQ96714.1"/>
    </source>
</evidence>
<dbReference type="EMBL" id="RBIM01000004">
    <property type="protein sequence ID" value="RKQ96714.1"/>
    <property type="molecule type" value="Genomic_DNA"/>
</dbReference>
<name>A0A495D481_9PROT</name>